<feature type="compositionally biased region" description="Polar residues" evidence="2">
    <location>
        <begin position="566"/>
        <end position="591"/>
    </location>
</feature>
<feature type="region of interest" description="Disordered" evidence="2">
    <location>
        <begin position="1162"/>
        <end position="1202"/>
    </location>
</feature>
<dbReference type="Gene3D" id="3.30.1370.50">
    <property type="entry name" value="R3H-like domain"/>
    <property type="match status" value="1"/>
</dbReference>
<feature type="region of interest" description="Disordered" evidence="2">
    <location>
        <begin position="390"/>
        <end position="414"/>
    </location>
</feature>
<dbReference type="PROSITE" id="PS51061">
    <property type="entry name" value="R3H"/>
    <property type="match status" value="1"/>
</dbReference>
<feature type="compositionally biased region" description="Low complexity" evidence="2">
    <location>
        <begin position="755"/>
        <end position="766"/>
    </location>
</feature>
<dbReference type="PANTHER" id="PTHR15672:SF8">
    <property type="entry name" value="PROTEIN ENCORE"/>
    <property type="match status" value="1"/>
</dbReference>
<feature type="compositionally biased region" description="Basic and acidic residues" evidence="2">
    <location>
        <begin position="453"/>
        <end position="468"/>
    </location>
</feature>
<feature type="compositionally biased region" description="Basic and acidic residues" evidence="2">
    <location>
        <begin position="116"/>
        <end position="127"/>
    </location>
</feature>
<feature type="region of interest" description="Disordered" evidence="2">
    <location>
        <begin position="453"/>
        <end position="480"/>
    </location>
</feature>
<feature type="compositionally biased region" description="Low complexity" evidence="2">
    <location>
        <begin position="252"/>
        <end position="263"/>
    </location>
</feature>
<feature type="compositionally biased region" description="Low complexity" evidence="2">
    <location>
        <begin position="191"/>
        <end position="213"/>
    </location>
</feature>
<keyword evidence="1" id="KW-0597">Phosphoprotein</keyword>
<feature type="compositionally biased region" description="Basic and acidic residues" evidence="2">
    <location>
        <begin position="404"/>
        <end position="414"/>
    </location>
</feature>
<proteinExistence type="predicted"/>
<dbReference type="InterPro" id="IPR001374">
    <property type="entry name" value="R3H_dom"/>
</dbReference>
<accession>A0AAN8RZI6</accession>
<dbReference type="Pfam" id="PF12752">
    <property type="entry name" value="SUZ"/>
    <property type="match status" value="1"/>
</dbReference>
<gene>
    <name evidence="5" type="ORF">RUM43_011901</name>
</gene>
<evidence type="ECO:0000256" key="2">
    <source>
        <dbReference type="SAM" id="MobiDB-lite"/>
    </source>
</evidence>
<comment type="caution">
    <text evidence="5">The sequence shown here is derived from an EMBL/GenBank/DDBJ whole genome shotgun (WGS) entry which is preliminary data.</text>
</comment>
<dbReference type="PANTHER" id="PTHR15672">
    <property type="entry name" value="CAMP-REGULATED PHOSPHOPROTEIN 21 RELATED R3H DOMAIN CONTAINING PROTEIN"/>
    <property type="match status" value="1"/>
</dbReference>
<dbReference type="InterPro" id="IPR051937">
    <property type="entry name" value="R3H_domain_containing"/>
</dbReference>
<evidence type="ECO:0000256" key="1">
    <source>
        <dbReference type="ARBA" id="ARBA00022553"/>
    </source>
</evidence>
<feature type="region of interest" description="Disordered" evidence="2">
    <location>
        <begin position="191"/>
        <end position="227"/>
    </location>
</feature>
<feature type="compositionally biased region" description="Polar residues" evidence="2">
    <location>
        <begin position="89"/>
        <end position="100"/>
    </location>
</feature>
<feature type="domain" description="R3H" evidence="3">
    <location>
        <begin position="292"/>
        <end position="355"/>
    </location>
</feature>
<dbReference type="Pfam" id="PF01424">
    <property type="entry name" value="R3H"/>
    <property type="match status" value="1"/>
</dbReference>
<evidence type="ECO:0000313" key="5">
    <source>
        <dbReference type="EMBL" id="KAK6634500.1"/>
    </source>
</evidence>
<feature type="compositionally biased region" description="Basic and acidic residues" evidence="2">
    <location>
        <begin position="155"/>
        <end position="167"/>
    </location>
</feature>
<feature type="compositionally biased region" description="Polar residues" evidence="2">
    <location>
        <begin position="169"/>
        <end position="179"/>
    </location>
</feature>
<feature type="region of interest" description="Disordered" evidence="2">
    <location>
        <begin position="709"/>
        <end position="766"/>
    </location>
</feature>
<dbReference type="Proteomes" id="UP001372834">
    <property type="component" value="Unassembled WGS sequence"/>
</dbReference>
<feature type="compositionally biased region" description="Polar residues" evidence="2">
    <location>
        <begin position="24"/>
        <end position="42"/>
    </location>
</feature>
<feature type="region of interest" description="Disordered" evidence="2">
    <location>
        <begin position="24"/>
        <end position="43"/>
    </location>
</feature>
<dbReference type="InterPro" id="IPR036867">
    <property type="entry name" value="R3H_dom_sf"/>
</dbReference>
<dbReference type="CDD" id="cd02642">
    <property type="entry name" value="R3H_encore_like"/>
    <property type="match status" value="1"/>
</dbReference>
<feature type="region of interest" description="Disordered" evidence="2">
    <location>
        <begin position="240"/>
        <end position="271"/>
    </location>
</feature>
<dbReference type="PROSITE" id="PS51673">
    <property type="entry name" value="SUZ"/>
    <property type="match status" value="1"/>
</dbReference>
<evidence type="ECO:0000313" key="6">
    <source>
        <dbReference type="Proteomes" id="UP001372834"/>
    </source>
</evidence>
<feature type="compositionally biased region" description="Low complexity" evidence="2">
    <location>
        <begin position="551"/>
        <end position="565"/>
    </location>
</feature>
<evidence type="ECO:0000259" key="3">
    <source>
        <dbReference type="PROSITE" id="PS51061"/>
    </source>
</evidence>
<dbReference type="SUPFAM" id="SSF82708">
    <property type="entry name" value="R3H domain"/>
    <property type="match status" value="1"/>
</dbReference>
<feature type="region of interest" description="Disordered" evidence="2">
    <location>
        <begin position="551"/>
        <end position="591"/>
    </location>
</feature>
<protein>
    <submittedName>
        <fullName evidence="5">Uncharacterized protein</fullName>
    </submittedName>
</protein>
<feature type="compositionally biased region" description="Polar residues" evidence="2">
    <location>
        <begin position="214"/>
        <end position="227"/>
    </location>
</feature>
<reference evidence="5 6" key="1">
    <citation type="submission" date="2023-10" db="EMBL/GenBank/DDBJ databases">
        <title>Genomes of two closely related lineages of the louse Polyplax serrata with different host specificities.</title>
        <authorList>
            <person name="Martinu J."/>
            <person name="Tarabai H."/>
            <person name="Stefka J."/>
            <person name="Hypsa V."/>
        </authorList>
    </citation>
    <scope>NUCLEOTIDE SEQUENCE [LARGE SCALE GENOMIC DNA]</scope>
    <source>
        <strain evidence="5">HR10_N</strain>
    </source>
</reference>
<name>A0AAN8RZI6_POLSC</name>
<dbReference type="AlphaFoldDB" id="A0AAN8RZI6"/>
<organism evidence="5 6">
    <name type="scientific">Polyplax serrata</name>
    <name type="common">Common mouse louse</name>
    <dbReference type="NCBI Taxonomy" id="468196"/>
    <lineage>
        <taxon>Eukaryota</taxon>
        <taxon>Metazoa</taxon>
        <taxon>Ecdysozoa</taxon>
        <taxon>Arthropoda</taxon>
        <taxon>Hexapoda</taxon>
        <taxon>Insecta</taxon>
        <taxon>Pterygota</taxon>
        <taxon>Neoptera</taxon>
        <taxon>Paraneoptera</taxon>
        <taxon>Psocodea</taxon>
        <taxon>Troctomorpha</taxon>
        <taxon>Phthiraptera</taxon>
        <taxon>Anoplura</taxon>
        <taxon>Polyplacidae</taxon>
        <taxon>Polyplax</taxon>
    </lineage>
</organism>
<evidence type="ECO:0000259" key="4">
    <source>
        <dbReference type="PROSITE" id="PS51673"/>
    </source>
</evidence>
<feature type="domain" description="SUZ" evidence="4">
    <location>
        <begin position="356"/>
        <end position="430"/>
    </location>
</feature>
<feature type="region of interest" description="Disordered" evidence="2">
    <location>
        <begin position="88"/>
        <end position="179"/>
    </location>
</feature>
<dbReference type="InterPro" id="IPR024771">
    <property type="entry name" value="SUZ"/>
</dbReference>
<dbReference type="EMBL" id="JAWJWE010000005">
    <property type="protein sequence ID" value="KAK6634500.1"/>
    <property type="molecule type" value="Genomic_DNA"/>
</dbReference>
<dbReference type="SMART" id="SM00393">
    <property type="entry name" value="R3H"/>
    <property type="match status" value="1"/>
</dbReference>
<feature type="compositionally biased region" description="Basic and acidic residues" evidence="2">
    <location>
        <begin position="715"/>
        <end position="754"/>
    </location>
</feature>
<dbReference type="GO" id="GO:0003676">
    <property type="term" value="F:nucleic acid binding"/>
    <property type="evidence" value="ECO:0007669"/>
    <property type="project" value="UniProtKB-UniRule"/>
</dbReference>
<sequence length="1202" mass="129059">MYNGVSLLSVPSIVVHNGSPTIPCSSVETSTRSEGPVKQTSPKAERYKKYKMSLGDEPVSNQHGSTTNNVMSAQRPINCLPVPPPVSPTVKQTSINSPLASGNRILMKSNTVPSRSKVDRTLSKQESAETDGGITPTSQRSRGNPKVKLLQRSHAVREETSPPRETEPGQTSPNGDKLTVNKTANLHININNNNLVNGSNSNSVNNNNKVSGGTPQKSNPGYQSSNNLQVTNYISRPNSRHKLRHQGSSQGSADNSSPSLSRDSSTEQYTDNSGIDLNQFIADTLNRNYKDRMLLLQIEQDLISLVKDDKRACQKFPVMSSYQRMLVHRVAAFFGMDHNVDPSGHCVVVNITSSTRIPEVRFSELIREVCRFPEEPRRCILKRDSSSFEEGMQLRSPERQLSGDSRRSKSFEEREEEYERARKRIFNRDFIVYDSLGGGGDGLPVGSPYRSHDINSRRSSHEDLRGWHGDPQAWSSSDSDICSNRGRLTSAPAGKRISKVESFEGNDTLKANSLKGSVSKSYSFGGYPGMTRGDSVSSCSSRALIKQADSVTSSVSSARLSPSSSGYKSQSVRSDATTSTTPSPNQAISQCSFSPEPNTVVWAVSSLTAVPAGAVLINPSSGQPYTNPDGSLYRYDPDNPIKLCPTIEEDTTTLSSPASGTIASSSDTPEHVINDKTVVDTSVEAINLESSNADFNADKVTTVLINSSTSPSLPEVKHNDLTLKKEPKTKSRTDASKIDTAKKIERSGSHHESSKSSNGHSGSQYSNTMEKTSVEVAQNNFIGTENENAVCADGSVNCQGDGREFSGQTNSMSYQVNYTANSSVQGAPEYGSHPAPSGAYLNSNIGATPINYTVGPPYSAEAVHMPPEVLYPRPVVYAAGQQPNTYGVVHAPPGGAAVAAPAPPPLSAPAPAPAPTYETRPNDANPTLAVPELSNYFMGLNVGNEQIAPAATPAPQAGYWGPSPNTSQTQGSSHSSQIQMYYVPGTLPTGTIHPKYTPATPSMYTYNVPPVVYPTELCQPMIPSTAPTVIPAPYYAPAPNSAVSYRAQTPPTPSAVTATAVAPTSFFVYHPQPAGPPPPPPIQFGMVRPQQQQVAGIRSSPPPGPRARVPYNRSMSERTRHSSVNIDPKTPNLQFSSSLSMYGLRFVPGEIQSIGMMRPVPNVRPVPAGGGSNASHHPVGSQCPGNDSVLTAARPPRPRKQR</sequence>